<keyword evidence="3" id="KW-1185">Reference proteome</keyword>
<dbReference type="EMBL" id="VSRR010061377">
    <property type="protein sequence ID" value="MPC83057.1"/>
    <property type="molecule type" value="Genomic_DNA"/>
</dbReference>
<sequence>MNGWLKGRLQQVTKGERPFQARASGKRAAPIQGLRPQKEAHPMEGGLTYAALSGREGGGINHTEGGLTTPIKEPELRTDTQPRRHFLSDFQCGYLAEAIQLSGA</sequence>
<name>A0A5B7IMV3_PORTR</name>
<proteinExistence type="predicted"/>
<evidence type="ECO:0000313" key="2">
    <source>
        <dbReference type="EMBL" id="MPC83057.1"/>
    </source>
</evidence>
<protein>
    <submittedName>
        <fullName evidence="2">Uncharacterized protein</fullName>
    </submittedName>
</protein>
<evidence type="ECO:0000256" key="1">
    <source>
        <dbReference type="SAM" id="MobiDB-lite"/>
    </source>
</evidence>
<feature type="region of interest" description="Disordered" evidence="1">
    <location>
        <begin position="52"/>
        <end position="73"/>
    </location>
</feature>
<dbReference type="Proteomes" id="UP000324222">
    <property type="component" value="Unassembled WGS sequence"/>
</dbReference>
<reference evidence="2 3" key="1">
    <citation type="submission" date="2019-05" db="EMBL/GenBank/DDBJ databases">
        <title>Another draft genome of Portunus trituberculatus and its Hox gene families provides insights of decapod evolution.</title>
        <authorList>
            <person name="Jeong J.-H."/>
            <person name="Song I."/>
            <person name="Kim S."/>
            <person name="Choi T."/>
            <person name="Kim D."/>
            <person name="Ryu S."/>
            <person name="Kim W."/>
        </authorList>
    </citation>
    <scope>NUCLEOTIDE SEQUENCE [LARGE SCALE GENOMIC DNA]</scope>
    <source>
        <tissue evidence="2">Muscle</tissue>
    </source>
</reference>
<organism evidence="2 3">
    <name type="scientific">Portunus trituberculatus</name>
    <name type="common">Swimming crab</name>
    <name type="synonym">Neptunus trituberculatus</name>
    <dbReference type="NCBI Taxonomy" id="210409"/>
    <lineage>
        <taxon>Eukaryota</taxon>
        <taxon>Metazoa</taxon>
        <taxon>Ecdysozoa</taxon>
        <taxon>Arthropoda</taxon>
        <taxon>Crustacea</taxon>
        <taxon>Multicrustacea</taxon>
        <taxon>Malacostraca</taxon>
        <taxon>Eumalacostraca</taxon>
        <taxon>Eucarida</taxon>
        <taxon>Decapoda</taxon>
        <taxon>Pleocyemata</taxon>
        <taxon>Brachyura</taxon>
        <taxon>Eubrachyura</taxon>
        <taxon>Portunoidea</taxon>
        <taxon>Portunidae</taxon>
        <taxon>Portuninae</taxon>
        <taxon>Portunus</taxon>
    </lineage>
</organism>
<evidence type="ECO:0000313" key="3">
    <source>
        <dbReference type="Proteomes" id="UP000324222"/>
    </source>
</evidence>
<accession>A0A5B7IMV3</accession>
<gene>
    <name evidence="2" type="ORF">E2C01_077746</name>
</gene>
<dbReference type="AlphaFoldDB" id="A0A5B7IMV3"/>
<feature type="region of interest" description="Disordered" evidence="1">
    <location>
        <begin position="1"/>
        <end position="39"/>
    </location>
</feature>
<comment type="caution">
    <text evidence="2">The sequence shown here is derived from an EMBL/GenBank/DDBJ whole genome shotgun (WGS) entry which is preliminary data.</text>
</comment>